<feature type="compositionally biased region" description="Polar residues" evidence="1">
    <location>
        <begin position="80"/>
        <end position="90"/>
    </location>
</feature>
<reference evidence="3 4" key="1">
    <citation type="submission" date="2018-05" db="EMBL/GenBank/DDBJ databases">
        <title>Evolution of GPA BGCs.</title>
        <authorList>
            <person name="Waglechner N."/>
            <person name="Wright G.D."/>
        </authorList>
    </citation>
    <scope>NUCLEOTIDE SEQUENCE [LARGE SCALE GENOMIC DNA]</scope>
    <source>
        <strain evidence="3 4">A82846</strain>
    </source>
</reference>
<gene>
    <name evidence="3" type="ORF">DMH04_20830</name>
</gene>
<comment type="caution">
    <text evidence="3">The sequence shown here is derived from an EMBL/GenBank/DDBJ whole genome shotgun (WGS) entry which is preliminary data.</text>
</comment>
<evidence type="ECO:0000256" key="1">
    <source>
        <dbReference type="SAM" id="MobiDB-lite"/>
    </source>
</evidence>
<keyword evidence="2" id="KW-0812">Transmembrane</keyword>
<feature type="transmembrane region" description="Helical" evidence="2">
    <location>
        <begin position="45"/>
        <end position="65"/>
    </location>
</feature>
<dbReference type="OrthoDB" id="3689098at2"/>
<name>A0A428Z931_KIBAR</name>
<feature type="region of interest" description="Disordered" evidence="1">
    <location>
        <begin position="76"/>
        <end position="103"/>
    </location>
</feature>
<evidence type="ECO:0000256" key="2">
    <source>
        <dbReference type="SAM" id="Phobius"/>
    </source>
</evidence>
<dbReference type="EMBL" id="QHKI01000016">
    <property type="protein sequence ID" value="RSM84562.1"/>
    <property type="molecule type" value="Genomic_DNA"/>
</dbReference>
<accession>A0A428Z931</accession>
<protein>
    <submittedName>
        <fullName evidence="3">Uncharacterized protein</fullName>
    </submittedName>
</protein>
<dbReference type="Proteomes" id="UP000287547">
    <property type="component" value="Unassembled WGS sequence"/>
</dbReference>
<organism evidence="3 4">
    <name type="scientific">Kibdelosporangium aridum</name>
    <dbReference type="NCBI Taxonomy" id="2030"/>
    <lineage>
        <taxon>Bacteria</taxon>
        <taxon>Bacillati</taxon>
        <taxon>Actinomycetota</taxon>
        <taxon>Actinomycetes</taxon>
        <taxon>Pseudonocardiales</taxon>
        <taxon>Pseudonocardiaceae</taxon>
        <taxon>Kibdelosporangium</taxon>
    </lineage>
</organism>
<evidence type="ECO:0000313" key="3">
    <source>
        <dbReference type="EMBL" id="RSM84562.1"/>
    </source>
</evidence>
<evidence type="ECO:0000313" key="4">
    <source>
        <dbReference type="Proteomes" id="UP000287547"/>
    </source>
</evidence>
<dbReference type="RefSeq" id="WP_037259609.1">
    <property type="nucleotide sequence ID" value="NZ_QHKI01000016.1"/>
</dbReference>
<sequence length="262" mass="28470">MDELEQRLRSALTEMAEEVPPSHGAWEDQQRRLALKSRRDRRRPAVMAAVAAAVVALIALPVVLITQQWKPVDPAGSLPVASSPQEQTQSPAPPSVTAGRGGPEYISVAGESLVTPPIATSSQFTGKDRASLVTYAYTVRTPTGYWQLCKAQNYDGEAINGPQQSTFGSPTCQNVVRPLDSKQYLWGRRDLSTPDNPGVWAFVMSHPADRVWLRRPDGALATSFSKSVGNDFVLFVVYMNTPGAPTAWTVFDGAHNVLQHGS</sequence>
<proteinExistence type="predicted"/>
<dbReference type="AlphaFoldDB" id="A0A428Z931"/>
<keyword evidence="2" id="KW-1133">Transmembrane helix</keyword>
<keyword evidence="2" id="KW-0472">Membrane</keyword>